<accession>A0ABR3L276</accession>
<dbReference type="InterPro" id="IPR001878">
    <property type="entry name" value="Znf_CCHC"/>
</dbReference>
<gene>
    <name evidence="3" type="ORF">QQF64_034703</name>
</gene>
<keyword evidence="4" id="KW-1185">Reference proteome</keyword>
<organism evidence="3 4">
    <name type="scientific">Cirrhinus molitorella</name>
    <name type="common">mud carp</name>
    <dbReference type="NCBI Taxonomy" id="172907"/>
    <lineage>
        <taxon>Eukaryota</taxon>
        <taxon>Metazoa</taxon>
        <taxon>Chordata</taxon>
        <taxon>Craniata</taxon>
        <taxon>Vertebrata</taxon>
        <taxon>Euteleostomi</taxon>
        <taxon>Actinopterygii</taxon>
        <taxon>Neopterygii</taxon>
        <taxon>Teleostei</taxon>
        <taxon>Ostariophysi</taxon>
        <taxon>Cypriniformes</taxon>
        <taxon>Cyprinidae</taxon>
        <taxon>Labeoninae</taxon>
        <taxon>Labeonini</taxon>
        <taxon>Cirrhinus</taxon>
    </lineage>
</organism>
<feature type="domain" description="CCHC-type" evidence="2">
    <location>
        <begin position="173"/>
        <end position="188"/>
    </location>
</feature>
<dbReference type="Proteomes" id="UP001558613">
    <property type="component" value="Unassembled WGS sequence"/>
</dbReference>
<keyword evidence="1" id="KW-0862">Zinc</keyword>
<evidence type="ECO:0000256" key="1">
    <source>
        <dbReference type="PROSITE-ProRule" id="PRU00047"/>
    </source>
</evidence>
<evidence type="ECO:0000313" key="3">
    <source>
        <dbReference type="EMBL" id="KAL1246922.1"/>
    </source>
</evidence>
<name>A0ABR3L276_9TELE</name>
<sequence>MASLPGERAPSLSLRHGVRCVPEQGVTVESVLLAVGEQIGCENISSASRMNKAVVVFLKEEQLVAQLIESGVVISGSFCPILPLATLTSKVTISNVPPFIPDEVIERELVRFGRIASPIKVISLGCKNSELKHVMSFRRQVFMFLKEPTLDISFRVMNEGKSFMIYASTAGLKCFECGDIGHKQFVCPHKVQANMNVVEDNVNGVGSDVNEAAGENVELERTETVIEQAIVEVQASDNEGIEVQENVVQSESQVVVVHDVRDDKFLNSEIASTSGVGMLNQTMGSTVEGLIVDEDKVEMRDEDTFSQISFSPFLLVVSPMSLTLILSHLFWPHIILSCLILFHLISSPSHLHFISSPLLSSSHIISFSSHYLTSFSRLDSSPFFISSCLMCYLFI</sequence>
<dbReference type="PROSITE" id="PS50158">
    <property type="entry name" value="ZF_CCHC"/>
    <property type="match status" value="1"/>
</dbReference>
<keyword evidence="1" id="KW-0863">Zinc-finger</keyword>
<evidence type="ECO:0000313" key="4">
    <source>
        <dbReference type="Proteomes" id="UP001558613"/>
    </source>
</evidence>
<protein>
    <recommendedName>
        <fullName evidence="2">CCHC-type domain-containing protein</fullName>
    </recommendedName>
</protein>
<dbReference type="EMBL" id="JAYMGO010000055">
    <property type="protein sequence ID" value="KAL1246922.1"/>
    <property type="molecule type" value="Genomic_DNA"/>
</dbReference>
<keyword evidence="1" id="KW-0479">Metal-binding</keyword>
<evidence type="ECO:0000259" key="2">
    <source>
        <dbReference type="PROSITE" id="PS50158"/>
    </source>
</evidence>
<proteinExistence type="predicted"/>
<comment type="caution">
    <text evidence="3">The sequence shown here is derived from an EMBL/GenBank/DDBJ whole genome shotgun (WGS) entry which is preliminary data.</text>
</comment>
<reference evidence="3 4" key="1">
    <citation type="submission" date="2023-09" db="EMBL/GenBank/DDBJ databases">
        <authorList>
            <person name="Wang M."/>
        </authorList>
    </citation>
    <scope>NUCLEOTIDE SEQUENCE [LARGE SCALE GENOMIC DNA]</scope>
    <source>
        <strain evidence="3">GT-2023</strain>
        <tissue evidence="3">Liver</tissue>
    </source>
</reference>